<comment type="similarity">
    <text evidence="2 4">Belongs to the chorion protein family.</text>
</comment>
<dbReference type="InterPro" id="IPR002635">
    <property type="entry name" value="Chorion"/>
</dbReference>
<dbReference type="AlphaFoldDB" id="A0A2W1B9L8"/>
<evidence type="ECO:0000256" key="3">
    <source>
        <dbReference type="ARBA" id="ARBA00022737"/>
    </source>
</evidence>
<feature type="signal peptide" evidence="5">
    <location>
        <begin position="1"/>
        <end position="21"/>
    </location>
</feature>
<evidence type="ECO:0000313" key="7">
    <source>
        <dbReference type="Proteomes" id="UP000249218"/>
    </source>
</evidence>
<gene>
    <name evidence="6" type="primary">HaOG211320</name>
    <name evidence="6" type="ORF">B5X24_HaOG211320</name>
</gene>
<dbReference type="GO" id="GO:0042600">
    <property type="term" value="C:egg chorion"/>
    <property type="evidence" value="ECO:0007669"/>
    <property type="project" value="InterPro"/>
</dbReference>
<keyword evidence="5" id="KW-0732">Signal</keyword>
<evidence type="ECO:0000256" key="4">
    <source>
        <dbReference type="RuleBase" id="RU004378"/>
    </source>
</evidence>
<dbReference type="EMBL" id="KZ150197">
    <property type="protein sequence ID" value="PZC72309.1"/>
    <property type="molecule type" value="Genomic_DNA"/>
</dbReference>
<dbReference type="OrthoDB" id="7490938at2759"/>
<sequence length="165" mass="15200">MSTFAVLLICIQACLVQNVFGQYIGNSCGCGGAGAIAPAAYSRLGVTPGCGNTLGLGSYGGAIGSGYGGAIGSGYGGALGNGAYGGALGPAYGGIGSGAAYGGTGEGNVAVYGELPVGGNTAIAGTVPIMGAVRFAGPVSAAGAVSITGQCACGCGAPIAAPVYC</sequence>
<organism evidence="6 7">
    <name type="scientific">Helicoverpa armigera</name>
    <name type="common">Cotton bollworm</name>
    <name type="synonym">Heliothis armigera</name>
    <dbReference type="NCBI Taxonomy" id="29058"/>
    <lineage>
        <taxon>Eukaryota</taxon>
        <taxon>Metazoa</taxon>
        <taxon>Ecdysozoa</taxon>
        <taxon>Arthropoda</taxon>
        <taxon>Hexapoda</taxon>
        <taxon>Insecta</taxon>
        <taxon>Pterygota</taxon>
        <taxon>Neoptera</taxon>
        <taxon>Endopterygota</taxon>
        <taxon>Lepidoptera</taxon>
        <taxon>Glossata</taxon>
        <taxon>Ditrysia</taxon>
        <taxon>Noctuoidea</taxon>
        <taxon>Noctuidae</taxon>
        <taxon>Heliothinae</taxon>
        <taxon>Helicoverpa</taxon>
    </lineage>
</organism>
<dbReference type="GO" id="GO:0005213">
    <property type="term" value="F:structural constituent of egg chorion"/>
    <property type="evidence" value="ECO:0007669"/>
    <property type="project" value="InterPro"/>
</dbReference>
<evidence type="ECO:0000256" key="5">
    <source>
        <dbReference type="SAM" id="SignalP"/>
    </source>
</evidence>
<accession>A0A2W1B9L8</accession>
<proteinExistence type="inferred from homology"/>
<keyword evidence="3" id="KW-0677">Repeat</keyword>
<evidence type="ECO:0000256" key="2">
    <source>
        <dbReference type="ARBA" id="ARBA00005906"/>
    </source>
</evidence>
<comment type="function">
    <text evidence="1">This protein is one of many from the eggshell of the gypsy moth.</text>
</comment>
<evidence type="ECO:0000313" key="6">
    <source>
        <dbReference type="EMBL" id="PZC72309.1"/>
    </source>
</evidence>
<protein>
    <submittedName>
        <fullName evidence="6">Uncharacterized protein</fullName>
    </submittedName>
</protein>
<name>A0A2W1B9L8_HELAM</name>
<dbReference type="GO" id="GO:0007304">
    <property type="term" value="P:chorion-containing eggshell formation"/>
    <property type="evidence" value="ECO:0007669"/>
    <property type="project" value="InterPro"/>
</dbReference>
<feature type="chain" id="PRO_5016114140" evidence="5">
    <location>
        <begin position="22"/>
        <end position="165"/>
    </location>
</feature>
<dbReference type="Proteomes" id="UP000249218">
    <property type="component" value="Unassembled WGS sequence"/>
</dbReference>
<reference evidence="6 7" key="1">
    <citation type="journal article" date="2017" name="BMC Biol.">
        <title>Genomic innovations, transcriptional plasticity and gene loss underlying the evolution and divergence of two highly polyphagous and invasive Helicoverpa pest species.</title>
        <authorList>
            <person name="Pearce S.L."/>
            <person name="Clarke D.F."/>
            <person name="East P.D."/>
            <person name="Elfekih S."/>
            <person name="Gordon K.H."/>
            <person name="Jermiin L.S."/>
            <person name="McGaughran A."/>
            <person name="Oakeshott J.G."/>
            <person name="Papanikolaou A."/>
            <person name="Perera O.P."/>
            <person name="Rane R.V."/>
            <person name="Richards S."/>
            <person name="Tay W.T."/>
            <person name="Walsh T.K."/>
            <person name="Anderson A."/>
            <person name="Anderson C.J."/>
            <person name="Asgari S."/>
            <person name="Board P.G."/>
            <person name="Bretschneider A."/>
            <person name="Campbell P.M."/>
            <person name="Chertemps T."/>
            <person name="Christeller J.T."/>
            <person name="Coppin C.W."/>
            <person name="Downes S.J."/>
            <person name="Duan G."/>
            <person name="Farnsworth C.A."/>
            <person name="Good R.T."/>
            <person name="Han L.B."/>
            <person name="Han Y.C."/>
            <person name="Hatje K."/>
            <person name="Horne I."/>
            <person name="Huang Y.P."/>
            <person name="Hughes D.S."/>
            <person name="Jacquin-Joly E."/>
            <person name="James W."/>
            <person name="Jhangiani S."/>
            <person name="Kollmar M."/>
            <person name="Kuwar S.S."/>
            <person name="Li S."/>
            <person name="Liu N.Y."/>
            <person name="Maibeche M.T."/>
            <person name="Miller J.R."/>
            <person name="Montagne N."/>
            <person name="Perry T."/>
            <person name="Qu J."/>
            <person name="Song S.V."/>
            <person name="Sutton G.G."/>
            <person name="Vogel H."/>
            <person name="Walenz B.P."/>
            <person name="Xu W."/>
            <person name="Zhang H.J."/>
            <person name="Zou Z."/>
            <person name="Batterham P."/>
            <person name="Edwards O.R."/>
            <person name="Feyereisen R."/>
            <person name="Gibbs R.A."/>
            <person name="Heckel D.G."/>
            <person name="McGrath A."/>
            <person name="Robin C."/>
            <person name="Scherer S.E."/>
            <person name="Worley K.C."/>
            <person name="Wu Y.D."/>
        </authorList>
    </citation>
    <scope>NUCLEOTIDE SEQUENCE [LARGE SCALE GENOMIC DNA]</scope>
    <source>
        <strain evidence="6">Harm_GR_Male_#8</strain>
        <tissue evidence="6">Whole organism</tissue>
    </source>
</reference>
<dbReference type="Pfam" id="PF01723">
    <property type="entry name" value="Chorion_1"/>
    <property type="match status" value="1"/>
</dbReference>
<keyword evidence="7" id="KW-1185">Reference proteome</keyword>
<evidence type="ECO:0000256" key="1">
    <source>
        <dbReference type="ARBA" id="ARBA00002085"/>
    </source>
</evidence>